<keyword evidence="2" id="KW-1185">Reference proteome</keyword>
<evidence type="ECO:0000313" key="2">
    <source>
        <dbReference type="Proteomes" id="UP000233837"/>
    </source>
</evidence>
<reference evidence="1 2" key="1">
    <citation type="journal article" date="2016" name="Sci. Rep.">
        <title>The Dendrobium catenatum Lindl. genome sequence provides insights into polysaccharide synthase, floral development and adaptive evolution.</title>
        <authorList>
            <person name="Zhang G.Q."/>
            <person name="Xu Q."/>
            <person name="Bian C."/>
            <person name="Tsai W.C."/>
            <person name="Yeh C.M."/>
            <person name="Liu K.W."/>
            <person name="Yoshida K."/>
            <person name="Zhang L.S."/>
            <person name="Chang S.B."/>
            <person name="Chen F."/>
            <person name="Shi Y."/>
            <person name="Su Y.Y."/>
            <person name="Zhang Y.Q."/>
            <person name="Chen L.J."/>
            <person name="Yin Y."/>
            <person name="Lin M."/>
            <person name="Huang H."/>
            <person name="Deng H."/>
            <person name="Wang Z.W."/>
            <person name="Zhu S.L."/>
            <person name="Zhao X."/>
            <person name="Deng C."/>
            <person name="Niu S.C."/>
            <person name="Huang J."/>
            <person name="Wang M."/>
            <person name="Liu G.H."/>
            <person name="Yang H.J."/>
            <person name="Xiao X.J."/>
            <person name="Hsiao Y.Y."/>
            <person name="Wu W.L."/>
            <person name="Chen Y.Y."/>
            <person name="Mitsuda N."/>
            <person name="Ohme-Takagi M."/>
            <person name="Luo Y.B."/>
            <person name="Van de Peer Y."/>
            <person name="Liu Z.J."/>
        </authorList>
    </citation>
    <scope>NUCLEOTIDE SEQUENCE [LARGE SCALE GENOMIC DNA]</scope>
    <source>
        <tissue evidence="1">The whole plant</tissue>
    </source>
</reference>
<dbReference type="EMBL" id="KZ502561">
    <property type="protein sequence ID" value="PKU76076.1"/>
    <property type="molecule type" value="Genomic_DNA"/>
</dbReference>
<proteinExistence type="predicted"/>
<name>A0A2I0WK98_9ASPA</name>
<accession>A0A2I0WK98</accession>
<dbReference type="Proteomes" id="UP000233837">
    <property type="component" value="Unassembled WGS sequence"/>
</dbReference>
<protein>
    <submittedName>
        <fullName evidence="1">Uncharacterized protein</fullName>
    </submittedName>
</protein>
<reference evidence="1 2" key="2">
    <citation type="journal article" date="2017" name="Nature">
        <title>The Apostasia genome and the evolution of orchids.</title>
        <authorList>
            <person name="Zhang G.Q."/>
            <person name="Liu K.W."/>
            <person name="Li Z."/>
            <person name="Lohaus R."/>
            <person name="Hsiao Y.Y."/>
            <person name="Niu S.C."/>
            <person name="Wang J.Y."/>
            <person name="Lin Y.C."/>
            <person name="Xu Q."/>
            <person name="Chen L.J."/>
            <person name="Yoshida K."/>
            <person name="Fujiwara S."/>
            <person name="Wang Z.W."/>
            <person name="Zhang Y.Q."/>
            <person name="Mitsuda N."/>
            <person name="Wang M."/>
            <person name="Liu G.H."/>
            <person name="Pecoraro L."/>
            <person name="Huang H.X."/>
            <person name="Xiao X.J."/>
            <person name="Lin M."/>
            <person name="Wu X.Y."/>
            <person name="Wu W.L."/>
            <person name="Chen Y.Y."/>
            <person name="Chang S.B."/>
            <person name="Sakamoto S."/>
            <person name="Ohme-Takagi M."/>
            <person name="Yagi M."/>
            <person name="Zeng S.J."/>
            <person name="Shen C.Y."/>
            <person name="Yeh C.M."/>
            <person name="Luo Y.B."/>
            <person name="Tsai W.C."/>
            <person name="Van de Peer Y."/>
            <person name="Liu Z.J."/>
        </authorList>
    </citation>
    <scope>NUCLEOTIDE SEQUENCE [LARGE SCALE GENOMIC DNA]</scope>
    <source>
        <tissue evidence="1">The whole plant</tissue>
    </source>
</reference>
<gene>
    <name evidence="1" type="ORF">MA16_Dca011444</name>
</gene>
<organism evidence="1 2">
    <name type="scientific">Dendrobium catenatum</name>
    <dbReference type="NCBI Taxonomy" id="906689"/>
    <lineage>
        <taxon>Eukaryota</taxon>
        <taxon>Viridiplantae</taxon>
        <taxon>Streptophyta</taxon>
        <taxon>Embryophyta</taxon>
        <taxon>Tracheophyta</taxon>
        <taxon>Spermatophyta</taxon>
        <taxon>Magnoliopsida</taxon>
        <taxon>Liliopsida</taxon>
        <taxon>Asparagales</taxon>
        <taxon>Orchidaceae</taxon>
        <taxon>Epidendroideae</taxon>
        <taxon>Malaxideae</taxon>
        <taxon>Dendrobiinae</taxon>
        <taxon>Dendrobium</taxon>
    </lineage>
</organism>
<dbReference type="AlphaFoldDB" id="A0A2I0WK98"/>
<evidence type="ECO:0000313" key="1">
    <source>
        <dbReference type="EMBL" id="PKU76076.1"/>
    </source>
</evidence>
<sequence length="74" mass="7767">MQPTLMLEALNPHSSRVHTTTLARSPTRSSALANIRVLRSTIACCSTHTGVLTGRVKSGQAGLGWGPGMKGIKP</sequence>